<keyword evidence="3" id="KW-0418">Kinase</keyword>
<feature type="region of interest" description="Disordered" evidence="1">
    <location>
        <begin position="105"/>
        <end position="129"/>
    </location>
</feature>
<dbReference type="PANTHER" id="PTHR23150:SF19">
    <property type="entry name" value="FORMYLGLYCINE-GENERATING ENZYME"/>
    <property type="match status" value="1"/>
</dbReference>
<comment type="caution">
    <text evidence="3">The sequence shown here is derived from an EMBL/GenBank/DDBJ whole genome shotgun (WGS) entry which is preliminary data.</text>
</comment>
<evidence type="ECO:0000259" key="2">
    <source>
        <dbReference type="Pfam" id="PF03781"/>
    </source>
</evidence>
<evidence type="ECO:0000313" key="4">
    <source>
        <dbReference type="Proteomes" id="UP000317238"/>
    </source>
</evidence>
<evidence type="ECO:0000256" key="1">
    <source>
        <dbReference type="SAM" id="MobiDB-lite"/>
    </source>
</evidence>
<dbReference type="GO" id="GO:0120147">
    <property type="term" value="F:formylglycine-generating oxidase activity"/>
    <property type="evidence" value="ECO:0007669"/>
    <property type="project" value="TreeGrafter"/>
</dbReference>
<evidence type="ECO:0000313" key="3">
    <source>
        <dbReference type="EMBL" id="TWT68358.1"/>
    </source>
</evidence>
<dbReference type="AlphaFoldDB" id="A0A5C5Y082"/>
<dbReference type="EC" id="2.7.11.1" evidence="3"/>
<dbReference type="InterPro" id="IPR051043">
    <property type="entry name" value="Sulfatase_Mod_Factor_Kinase"/>
</dbReference>
<dbReference type="EMBL" id="SJPL01000001">
    <property type="protein sequence ID" value="TWT68358.1"/>
    <property type="molecule type" value="Genomic_DNA"/>
</dbReference>
<gene>
    <name evidence="3" type="primary">pkn1_1</name>
    <name evidence="3" type="ORF">Pan14r_06020</name>
</gene>
<reference evidence="3 4" key="1">
    <citation type="submission" date="2019-02" db="EMBL/GenBank/DDBJ databases">
        <title>Deep-cultivation of Planctomycetes and their phenomic and genomic characterization uncovers novel biology.</title>
        <authorList>
            <person name="Wiegand S."/>
            <person name="Jogler M."/>
            <person name="Boedeker C."/>
            <person name="Pinto D."/>
            <person name="Vollmers J."/>
            <person name="Rivas-Marin E."/>
            <person name="Kohn T."/>
            <person name="Peeters S.H."/>
            <person name="Heuer A."/>
            <person name="Rast P."/>
            <person name="Oberbeckmann S."/>
            <person name="Bunk B."/>
            <person name="Jeske O."/>
            <person name="Meyerdierks A."/>
            <person name="Storesund J.E."/>
            <person name="Kallscheuer N."/>
            <person name="Luecker S."/>
            <person name="Lage O.M."/>
            <person name="Pohl T."/>
            <person name="Merkel B.J."/>
            <person name="Hornburger P."/>
            <person name="Mueller R.-W."/>
            <person name="Bruemmer F."/>
            <person name="Labrenz M."/>
            <person name="Spormann A.M."/>
            <person name="Op Den Camp H."/>
            <person name="Overmann J."/>
            <person name="Amann R."/>
            <person name="Jetten M.S.M."/>
            <person name="Mascher T."/>
            <person name="Medema M.H."/>
            <person name="Devos D.P."/>
            <person name="Kaster A.-K."/>
            <person name="Ovreas L."/>
            <person name="Rohde M."/>
            <person name="Galperin M.Y."/>
            <person name="Jogler C."/>
        </authorList>
    </citation>
    <scope>NUCLEOTIDE SEQUENCE [LARGE SCALE GENOMIC DNA]</scope>
    <source>
        <strain evidence="3 4">Pan14r</strain>
    </source>
</reference>
<dbReference type="GO" id="GO:0004674">
    <property type="term" value="F:protein serine/threonine kinase activity"/>
    <property type="evidence" value="ECO:0007669"/>
    <property type="project" value="UniProtKB-EC"/>
</dbReference>
<proteinExistence type="predicted"/>
<dbReference type="OrthoDB" id="9812426at2"/>
<dbReference type="InterPro" id="IPR016187">
    <property type="entry name" value="CTDL_fold"/>
</dbReference>
<protein>
    <submittedName>
        <fullName evidence="3">Serine/threonine-protein kinase pkn1</fullName>
        <ecNumber evidence="3">2.7.11.1</ecNumber>
    </submittedName>
</protein>
<accession>A0A5C5Y082</accession>
<sequence>MPPIRQSAIPFCPTYRRCVLRHVGSSSRWCSAPLAIAFLCIQSATLLCNPAGAQTATSSPDNAELLTKIHQQIVEASGEVSQDDFKNYRQTIPRTGVEFEMVAVPGGSFTMGSPEDEEDREDNEGPQQQVTVSPFWMGKCEVTWDEYEPYMITQAPREKNGARKDYDPATDDIVDGVSQPTPPYTEMSFGMGQTGYPAISMTQHAANKYCQWLSAQTGHFYRLPTEAEWEYACRAGTTGPYSFDADAMEDYAWFYDNSDDKYQQVGQLKPNPFGLHDMHGNVMEWTADQYEDDYFDRIADNTTDPIVRPIKLYPRSVRGGSWYDDPEQLRSAYRRGSDPSWKDQDPQLPRSIWYHTDALWVGFRVVRPMQVPDVKTMDAFWNSATDAR</sequence>
<dbReference type="InterPro" id="IPR042095">
    <property type="entry name" value="SUMF_sf"/>
</dbReference>
<name>A0A5C5Y082_9PLAN</name>
<organism evidence="3 4">
    <name type="scientific">Crateriforma conspicua</name>
    <dbReference type="NCBI Taxonomy" id="2527996"/>
    <lineage>
        <taxon>Bacteria</taxon>
        <taxon>Pseudomonadati</taxon>
        <taxon>Planctomycetota</taxon>
        <taxon>Planctomycetia</taxon>
        <taxon>Planctomycetales</taxon>
        <taxon>Planctomycetaceae</taxon>
        <taxon>Crateriforma</taxon>
    </lineage>
</organism>
<keyword evidence="4" id="KW-1185">Reference proteome</keyword>
<dbReference type="SUPFAM" id="SSF56436">
    <property type="entry name" value="C-type lectin-like"/>
    <property type="match status" value="1"/>
</dbReference>
<feature type="domain" description="Sulfatase-modifying factor enzyme-like" evidence="2">
    <location>
        <begin position="100"/>
        <end position="342"/>
    </location>
</feature>
<keyword evidence="3" id="KW-0808">Transferase</keyword>
<dbReference type="Gene3D" id="3.90.1580.10">
    <property type="entry name" value="paralog of FGE (formylglycine-generating enzyme)"/>
    <property type="match status" value="1"/>
</dbReference>
<feature type="compositionally biased region" description="Acidic residues" evidence="1">
    <location>
        <begin position="114"/>
        <end position="124"/>
    </location>
</feature>
<dbReference type="PANTHER" id="PTHR23150">
    <property type="entry name" value="SULFATASE MODIFYING FACTOR 1, 2"/>
    <property type="match status" value="1"/>
</dbReference>
<dbReference type="Pfam" id="PF03781">
    <property type="entry name" value="FGE-sulfatase"/>
    <property type="match status" value="1"/>
</dbReference>
<dbReference type="Proteomes" id="UP000317238">
    <property type="component" value="Unassembled WGS sequence"/>
</dbReference>
<dbReference type="InterPro" id="IPR005532">
    <property type="entry name" value="SUMF_dom"/>
</dbReference>